<feature type="compositionally biased region" description="Polar residues" evidence="1">
    <location>
        <begin position="1"/>
        <end position="14"/>
    </location>
</feature>
<protein>
    <submittedName>
        <fullName evidence="2">Uncharacterized protein</fullName>
    </submittedName>
</protein>
<feature type="compositionally biased region" description="Low complexity" evidence="1">
    <location>
        <begin position="18"/>
        <end position="43"/>
    </location>
</feature>
<sequence>MTKLTLQTLLQRSKSMIHAQQSSSSSNNQQQQQHQQSAPSTPTGNNTHYQYAYPLTPIAAALQPQTPTPPPPQRSRSHQKQQHLGSDAGSTLASADSQALHPRLSSSTPRASEDAAPVEFVALPIALDRRRSTSTSRHRIGSDVGAPRKDQKEQQQHVARRRSTAALGRSLSVVVAGTGSGGTDTNAVSISSDREVRRSQTTGRRKKDRES</sequence>
<feature type="region of interest" description="Disordered" evidence="1">
    <location>
        <begin position="1"/>
        <end position="115"/>
    </location>
</feature>
<dbReference type="EMBL" id="JADGJH010005226">
    <property type="protein sequence ID" value="KAJ3081486.1"/>
    <property type="molecule type" value="Genomic_DNA"/>
</dbReference>
<feature type="compositionally biased region" description="Basic and acidic residues" evidence="1">
    <location>
        <begin position="146"/>
        <end position="155"/>
    </location>
</feature>
<evidence type="ECO:0000256" key="1">
    <source>
        <dbReference type="SAM" id="MobiDB-lite"/>
    </source>
</evidence>
<reference evidence="2" key="1">
    <citation type="submission" date="2020-05" db="EMBL/GenBank/DDBJ databases">
        <title>Phylogenomic resolution of chytrid fungi.</title>
        <authorList>
            <person name="Stajich J.E."/>
            <person name="Amses K."/>
            <person name="Simmons R."/>
            <person name="Seto K."/>
            <person name="Myers J."/>
            <person name="Bonds A."/>
            <person name="Quandt C.A."/>
            <person name="Barry K."/>
            <person name="Liu P."/>
            <person name="Grigoriev I."/>
            <person name="Longcore J.E."/>
            <person name="James T.Y."/>
        </authorList>
    </citation>
    <scope>NUCLEOTIDE SEQUENCE</scope>
    <source>
        <strain evidence="2">JEL0513</strain>
    </source>
</reference>
<accession>A0AAD5SLL2</accession>
<gene>
    <name evidence="2" type="ORF">HK100_009870</name>
</gene>
<feature type="non-terminal residue" evidence="2">
    <location>
        <position position="211"/>
    </location>
</feature>
<dbReference type="Proteomes" id="UP001211907">
    <property type="component" value="Unassembled WGS sequence"/>
</dbReference>
<feature type="region of interest" description="Disordered" evidence="1">
    <location>
        <begin position="129"/>
        <end position="211"/>
    </location>
</feature>
<evidence type="ECO:0000313" key="2">
    <source>
        <dbReference type="EMBL" id="KAJ3081486.1"/>
    </source>
</evidence>
<dbReference type="AlphaFoldDB" id="A0AAD5SLL2"/>
<evidence type="ECO:0000313" key="3">
    <source>
        <dbReference type="Proteomes" id="UP001211907"/>
    </source>
</evidence>
<organism evidence="2 3">
    <name type="scientific">Physocladia obscura</name>
    <dbReference type="NCBI Taxonomy" id="109957"/>
    <lineage>
        <taxon>Eukaryota</taxon>
        <taxon>Fungi</taxon>
        <taxon>Fungi incertae sedis</taxon>
        <taxon>Chytridiomycota</taxon>
        <taxon>Chytridiomycota incertae sedis</taxon>
        <taxon>Chytridiomycetes</taxon>
        <taxon>Chytridiales</taxon>
        <taxon>Chytriomycetaceae</taxon>
        <taxon>Physocladia</taxon>
    </lineage>
</organism>
<feature type="compositionally biased region" description="Polar residues" evidence="1">
    <location>
        <begin position="88"/>
        <end position="97"/>
    </location>
</feature>
<comment type="caution">
    <text evidence="2">The sequence shown here is derived from an EMBL/GenBank/DDBJ whole genome shotgun (WGS) entry which is preliminary data.</text>
</comment>
<proteinExistence type="predicted"/>
<name>A0AAD5SLL2_9FUNG</name>
<keyword evidence="3" id="KW-1185">Reference proteome</keyword>